<reference evidence="1" key="1">
    <citation type="submission" date="2022-07" db="EMBL/GenBank/DDBJ databases">
        <authorList>
            <person name="Trinca V."/>
            <person name="Uliana J.V.C."/>
            <person name="Torres T.T."/>
            <person name="Ward R.J."/>
            <person name="Monesi N."/>
        </authorList>
    </citation>
    <scope>NUCLEOTIDE SEQUENCE</scope>
    <source>
        <strain evidence="1">HSMRA1968</strain>
        <tissue evidence="1">Whole embryos</tissue>
    </source>
</reference>
<proteinExistence type="predicted"/>
<gene>
    <name evidence="1" type="ORF">Bhyg_15830</name>
</gene>
<protein>
    <submittedName>
        <fullName evidence="1">Uncharacterized protein</fullName>
    </submittedName>
</protein>
<evidence type="ECO:0000313" key="2">
    <source>
        <dbReference type="Proteomes" id="UP001151699"/>
    </source>
</evidence>
<keyword evidence="2" id="KW-1185">Reference proteome</keyword>
<evidence type="ECO:0000313" key="1">
    <source>
        <dbReference type="EMBL" id="KAJ6628668.1"/>
    </source>
</evidence>
<comment type="caution">
    <text evidence="1">The sequence shown here is derived from an EMBL/GenBank/DDBJ whole genome shotgun (WGS) entry which is preliminary data.</text>
</comment>
<dbReference type="Proteomes" id="UP001151699">
    <property type="component" value="Unassembled WGS sequence"/>
</dbReference>
<dbReference type="EMBL" id="WJQU01002994">
    <property type="protein sequence ID" value="KAJ6628668.1"/>
    <property type="molecule type" value="Genomic_DNA"/>
</dbReference>
<name>A0A9Q0MJN5_9DIPT</name>
<sequence length="43" mass="5202">MKNAFSQEQFFSVLPLTLAKFEFRELQHAYIYAWTLVETSMER</sequence>
<dbReference type="AlphaFoldDB" id="A0A9Q0MJN5"/>
<organism evidence="1 2">
    <name type="scientific">Pseudolycoriella hygida</name>
    <dbReference type="NCBI Taxonomy" id="35572"/>
    <lineage>
        <taxon>Eukaryota</taxon>
        <taxon>Metazoa</taxon>
        <taxon>Ecdysozoa</taxon>
        <taxon>Arthropoda</taxon>
        <taxon>Hexapoda</taxon>
        <taxon>Insecta</taxon>
        <taxon>Pterygota</taxon>
        <taxon>Neoptera</taxon>
        <taxon>Endopterygota</taxon>
        <taxon>Diptera</taxon>
        <taxon>Nematocera</taxon>
        <taxon>Sciaroidea</taxon>
        <taxon>Sciaridae</taxon>
        <taxon>Pseudolycoriella</taxon>
    </lineage>
</organism>
<accession>A0A9Q0MJN5</accession>